<dbReference type="Pfam" id="PF01764">
    <property type="entry name" value="Lipase_3"/>
    <property type="match status" value="1"/>
</dbReference>
<keyword evidence="3" id="KW-1185">Reference proteome</keyword>
<gene>
    <name evidence="2" type="ORF">BDK51DRAFT_25855</name>
</gene>
<dbReference type="GO" id="GO:0006629">
    <property type="term" value="P:lipid metabolic process"/>
    <property type="evidence" value="ECO:0007669"/>
    <property type="project" value="InterPro"/>
</dbReference>
<feature type="domain" description="Fungal lipase-type" evidence="1">
    <location>
        <begin position="49"/>
        <end position="180"/>
    </location>
</feature>
<evidence type="ECO:0000313" key="3">
    <source>
        <dbReference type="Proteomes" id="UP000269721"/>
    </source>
</evidence>
<evidence type="ECO:0000259" key="1">
    <source>
        <dbReference type="Pfam" id="PF01764"/>
    </source>
</evidence>
<reference evidence="3" key="1">
    <citation type="journal article" date="2018" name="Nat. Microbiol.">
        <title>Leveraging single-cell genomics to expand the fungal tree of life.</title>
        <authorList>
            <person name="Ahrendt S.R."/>
            <person name="Quandt C.A."/>
            <person name="Ciobanu D."/>
            <person name="Clum A."/>
            <person name="Salamov A."/>
            <person name="Andreopoulos B."/>
            <person name="Cheng J.F."/>
            <person name="Woyke T."/>
            <person name="Pelin A."/>
            <person name="Henrissat B."/>
            <person name="Reynolds N.K."/>
            <person name="Benny G.L."/>
            <person name="Smith M.E."/>
            <person name="James T.Y."/>
            <person name="Grigoriev I.V."/>
        </authorList>
    </citation>
    <scope>NUCLEOTIDE SEQUENCE [LARGE SCALE GENOMIC DNA]</scope>
</reference>
<dbReference type="OrthoDB" id="438440at2759"/>
<name>A0A4V1IR62_9FUNG</name>
<organism evidence="2 3">
    <name type="scientific">Blyttiomyces helicus</name>
    <dbReference type="NCBI Taxonomy" id="388810"/>
    <lineage>
        <taxon>Eukaryota</taxon>
        <taxon>Fungi</taxon>
        <taxon>Fungi incertae sedis</taxon>
        <taxon>Chytridiomycota</taxon>
        <taxon>Chytridiomycota incertae sedis</taxon>
        <taxon>Chytridiomycetes</taxon>
        <taxon>Chytridiomycetes incertae sedis</taxon>
        <taxon>Blyttiomyces</taxon>
    </lineage>
</organism>
<evidence type="ECO:0000313" key="2">
    <source>
        <dbReference type="EMBL" id="RKO88947.1"/>
    </source>
</evidence>
<dbReference type="SUPFAM" id="SSF53474">
    <property type="entry name" value="alpha/beta-Hydrolases"/>
    <property type="match status" value="1"/>
</dbReference>
<dbReference type="AlphaFoldDB" id="A0A4V1IR62"/>
<dbReference type="InterPro" id="IPR051218">
    <property type="entry name" value="Sec_MonoDiacylglyc_Lipase"/>
</dbReference>
<dbReference type="Proteomes" id="UP000269721">
    <property type="component" value="Unassembled WGS sequence"/>
</dbReference>
<dbReference type="EMBL" id="KZ996385">
    <property type="protein sequence ID" value="RKO88947.1"/>
    <property type="molecule type" value="Genomic_DNA"/>
</dbReference>
<dbReference type="PANTHER" id="PTHR45856">
    <property type="entry name" value="ALPHA/BETA-HYDROLASES SUPERFAMILY PROTEIN"/>
    <property type="match status" value="1"/>
</dbReference>
<dbReference type="PANTHER" id="PTHR45856:SF24">
    <property type="entry name" value="FUNGAL LIPASE-LIKE DOMAIN-CONTAINING PROTEIN"/>
    <property type="match status" value="1"/>
</dbReference>
<keyword evidence="2" id="KW-0378">Hydrolase</keyword>
<dbReference type="InterPro" id="IPR002921">
    <property type="entry name" value="Fungal_lipase-type"/>
</dbReference>
<accession>A0A4V1IR62</accession>
<dbReference type="Gene3D" id="3.40.50.1820">
    <property type="entry name" value="alpha/beta hydrolase"/>
    <property type="match status" value="1"/>
</dbReference>
<sequence>MRRSNFSNSIIEQFDLILLRQLFQLHHRQFDLVLLCVFVGADDTRHTVIVSFRGTLQTIEGWPHNFDTLNRVTPLYLPTVKVLARFSELYDKVQTFVQEALPAAVDANPGYSISLTGHSHGGASATLAAADAFEYLKGTVSIMLTVGYPRAGNSDFAFYMEQALLGDIWRSTNLGDTIPKELLYRHVGKRSIGLDLNALPDGNPQFCGPDGSGIVTSAVSGTRREAGFSFGPSKFAPIHGSFLHNSG</sequence>
<dbReference type="InterPro" id="IPR029058">
    <property type="entry name" value="AB_hydrolase_fold"/>
</dbReference>
<proteinExistence type="predicted"/>
<protein>
    <submittedName>
        <fullName evidence="2">Alpha/Beta hydrolase protein</fullName>
    </submittedName>
</protein>
<dbReference type="GO" id="GO:0016787">
    <property type="term" value="F:hydrolase activity"/>
    <property type="evidence" value="ECO:0007669"/>
    <property type="project" value="UniProtKB-KW"/>
</dbReference>